<reference evidence="2" key="3">
    <citation type="journal article" date="2017" name="Nature">
        <title>Genome sequence of the progenitor of the wheat D genome Aegilops tauschii.</title>
        <authorList>
            <person name="Luo M.C."/>
            <person name="Gu Y.Q."/>
            <person name="Puiu D."/>
            <person name="Wang H."/>
            <person name="Twardziok S.O."/>
            <person name="Deal K.R."/>
            <person name="Huo N."/>
            <person name="Zhu T."/>
            <person name="Wang L."/>
            <person name="Wang Y."/>
            <person name="McGuire P.E."/>
            <person name="Liu S."/>
            <person name="Long H."/>
            <person name="Ramasamy R.K."/>
            <person name="Rodriguez J.C."/>
            <person name="Van S.L."/>
            <person name="Yuan L."/>
            <person name="Wang Z."/>
            <person name="Xia Z."/>
            <person name="Xiao L."/>
            <person name="Anderson O.D."/>
            <person name="Ouyang S."/>
            <person name="Liang Y."/>
            <person name="Zimin A.V."/>
            <person name="Pertea G."/>
            <person name="Qi P."/>
            <person name="Bennetzen J.L."/>
            <person name="Dai X."/>
            <person name="Dawson M.W."/>
            <person name="Muller H.G."/>
            <person name="Kugler K."/>
            <person name="Rivarola-Duarte L."/>
            <person name="Spannagl M."/>
            <person name="Mayer K.F.X."/>
            <person name="Lu F.H."/>
            <person name="Bevan M.W."/>
            <person name="Leroy P."/>
            <person name="Li P."/>
            <person name="You F.M."/>
            <person name="Sun Q."/>
            <person name="Liu Z."/>
            <person name="Lyons E."/>
            <person name="Wicker T."/>
            <person name="Salzberg S.L."/>
            <person name="Devos K.M."/>
            <person name="Dvorak J."/>
        </authorList>
    </citation>
    <scope>NUCLEOTIDE SEQUENCE [LARGE SCALE GENOMIC DNA]</scope>
    <source>
        <strain evidence="2">cv. AL8/78</strain>
    </source>
</reference>
<feature type="region of interest" description="Disordered" evidence="1">
    <location>
        <begin position="1"/>
        <end position="27"/>
    </location>
</feature>
<reference evidence="3" key="2">
    <citation type="journal article" date="2017" name="Nat. Plants">
        <title>The Aegilops tauschii genome reveals multiple impacts of transposons.</title>
        <authorList>
            <person name="Zhao G."/>
            <person name="Zou C."/>
            <person name="Li K."/>
            <person name="Wang K."/>
            <person name="Li T."/>
            <person name="Gao L."/>
            <person name="Zhang X."/>
            <person name="Wang H."/>
            <person name="Yang Z."/>
            <person name="Liu X."/>
            <person name="Jiang W."/>
            <person name="Mao L."/>
            <person name="Kong X."/>
            <person name="Jiao Y."/>
            <person name="Jia J."/>
        </authorList>
    </citation>
    <scope>NUCLEOTIDE SEQUENCE [LARGE SCALE GENOMIC DNA]</scope>
    <source>
        <strain evidence="3">cv. AL8/78</strain>
    </source>
</reference>
<evidence type="ECO:0000313" key="2">
    <source>
        <dbReference type="EnsemblPlants" id="AET2Gv21035800.1"/>
    </source>
</evidence>
<feature type="region of interest" description="Disordered" evidence="1">
    <location>
        <begin position="44"/>
        <end position="77"/>
    </location>
</feature>
<protein>
    <submittedName>
        <fullName evidence="2">Uncharacterized protein</fullName>
    </submittedName>
</protein>
<dbReference type="AlphaFoldDB" id="A0A453D0G1"/>
<dbReference type="EnsemblPlants" id="AET2Gv21035800.1">
    <property type="protein sequence ID" value="AET2Gv21035800.1"/>
    <property type="gene ID" value="AET2Gv21035800"/>
</dbReference>
<keyword evidence="3" id="KW-1185">Reference proteome</keyword>
<reference evidence="2" key="5">
    <citation type="journal article" date="2021" name="G3 (Bethesda)">
        <title>Aegilops tauschii genome assembly Aet v5.0 features greater sequence contiguity and improved annotation.</title>
        <authorList>
            <person name="Wang L."/>
            <person name="Zhu T."/>
            <person name="Rodriguez J.C."/>
            <person name="Deal K.R."/>
            <person name="Dubcovsky J."/>
            <person name="McGuire P.E."/>
            <person name="Lux T."/>
            <person name="Spannagl M."/>
            <person name="Mayer K.F.X."/>
            <person name="Baldrich P."/>
            <person name="Meyers B.C."/>
            <person name="Huo N."/>
            <person name="Gu Y.Q."/>
            <person name="Zhou H."/>
            <person name="Devos K.M."/>
            <person name="Bennetzen J.L."/>
            <person name="Unver T."/>
            <person name="Budak H."/>
            <person name="Gulick P.J."/>
            <person name="Galiba G."/>
            <person name="Kalapos B."/>
            <person name="Nelson D.R."/>
            <person name="Li P."/>
            <person name="You F.M."/>
            <person name="Luo M.C."/>
            <person name="Dvorak J."/>
        </authorList>
    </citation>
    <scope>NUCLEOTIDE SEQUENCE [LARGE SCALE GENOMIC DNA]</scope>
    <source>
        <strain evidence="2">cv. AL8/78</strain>
    </source>
</reference>
<dbReference type="Gramene" id="AET2Gv21035800.1">
    <property type="protein sequence ID" value="AET2Gv21035800.1"/>
    <property type="gene ID" value="AET2Gv21035800"/>
</dbReference>
<feature type="region of interest" description="Disordered" evidence="1">
    <location>
        <begin position="101"/>
        <end position="200"/>
    </location>
</feature>
<accession>A0A453D0G1</accession>
<feature type="compositionally biased region" description="Basic and acidic residues" evidence="1">
    <location>
        <begin position="1"/>
        <end position="15"/>
    </location>
</feature>
<name>A0A453D0G1_AEGTS</name>
<dbReference type="Proteomes" id="UP000015105">
    <property type="component" value="Chromosome 2D"/>
</dbReference>
<reference evidence="2" key="4">
    <citation type="submission" date="2019-03" db="UniProtKB">
        <authorList>
            <consortium name="EnsemblPlants"/>
        </authorList>
    </citation>
    <scope>IDENTIFICATION</scope>
</reference>
<sequence length="200" mass="21431">DFRRTGREQHGDPFEFPRFPPRKFTKRSSPAIRVALLTHLPAARSPSCGLSRSHPPSPALERQIPPGHLPCTPSIPPNPDPLTLASIARRAVAMDFKAPSFSLGLDFDDPTPADADDRGDPREEARGYEAPDAPSFSLGLDFECYDDDDGGDEPRIPAGGRSEGVAQRYEAPDAPSFSLGLGFDDDDGGAGEPQIPAGAR</sequence>
<evidence type="ECO:0000313" key="3">
    <source>
        <dbReference type="Proteomes" id="UP000015105"/>
    </source>
</evidence>
<proteinExistence type="predicted"/>
<reference evidence="3" key="1">
    <citation type="journal article" date="2014" name="Science">
        <title>Ancient hybridizations among the ancestral genomes of bread wheat.</title>
        <authorList>
            <consortium name="International Wheat Genome Sequencing Consortium,"/>
            <person name="Marcussen T."/>
            <person name="Sandve S.R."/>
            <person name="Heier L."/>
            <person name="Spannagl M."/>
            <person name="Pfeifer M."/>
            <person name="Jakobsen K.S."/>
            <person name="Wulff B.B."/>
            <person name="Steuernagel B."/>
            <person name="Mayer K.F."/>
            <person name="Olsen O.A."/>
        </authorList>
    </citation>
    <scope>NUCLEOTIDE SEQUENCE [LARGE SCALE GENOMIC DNA]</scope>
    <source>
        <strain evidence="3">cv. AL8/78</strain>
    </source>
</reference>
<organism evidence="2 3">
    <name type="scientific">Aegilops tauschii subsp. strangulata</name>
    <name type="common">Goatgrass</name>
    <dbReference type="NCBI Taxonomy" id="200361"/>
    <lineage>
        <taxon>Eukaryota</taxon>
        <taxon>Viridiplantae</taxon>
        <taxon>Streptophyta</taxon>
        <taxon>Embryophyta</taxon>
        <taxon>Tracheophyta</taxon>
        <taxon>Spermatophyta</taxon>
        <taxon>Magnoliopsida</taxon>
        <taxon>Liliopsida</taxon>
        <taxon>Poales</taxon>
        <taxon>Poaceae</taxon>
        <taxon>BOP clade</taxon>
        <taxon>Pooideae</taxon>
        <taxon>Triticodae</taxon>
        <taxon>Triticeae</taxon>
        <taxon>Triticinae</taxon>
        <taxon>Aegilops</taxon>
    </lineage>
</organism>
<feature type="compositionally biased region" description="Basic and acidic residues" evidence="1">
    <location>
        <begin position="115"/>
        <end position="129"/>
    </location>
</feature>
<evidence type="ECO:0000256" key="1">
    <source>
        <dbReference type="SAM" id="MobiDB-lite"/>
    </source>
</evidence>